<dbReference type="Pfam" id="PF07715">
    <property type="entry name" value="Plug"/>
    <property type="match status" value="1"/>
</dbReference>
<dbReference type="Gene3D" id="2.170.130.10">
    <property type="entry name" value="TonB-dependent receptor, plug domain"/>
    <property type="match status" value="1"/>
</dbReference>
<dbReference type="Proteomes" id="UP000321291">
    <property type="component" value="Chromosome"/>
</dbReference>
<keyword evidence="6 8" id="KW-0472">Membrane</keyword>
<keyword evidence="7 8" id="KW-0998">Cell outer membrane</keyword>
<dbReference type="KEGG" id="agi:FSB73_22400"/>
<dbReference type="InterPro" id="IPR023997">
    <property type="entry name" value="TonB-dep_OMP_SusC/RagA_CS"/>
</dbReference>
<dbReference type="Pfam" id="PF00593">
    <property type="entry name" value="TonB_dep_Rec_b-barrel"/>
    <property type="match status" value="1"/>
</dbReference>
<keyword evidence="3 8" id="KW-1134">Transmembrane beta strand</keyword>
<dbReference type="InterPro" id="IPR037066">
    <property type="entry name" value="Plug_dom_sf"/>
</dbReference>
<evidence type="ECO:0000256" key="5">
    <source>
        <dbReference type="ARBA" id="ARBA00023077"/>
    </source>
</evidence>
<reference evidence="12 13" key="1">
    <citation type="journal article" date="2017" name="Int. J. Syst. Evol. Microbiol.">
        <title>Arachidicoccus ginsenosidivorans sp. nov., with ginsenoside-converting activity isolated from ginseng cultivating soil.</title>
        <authorList>
            <person name="Siddiqi M.Z."/>
            <person name="Aslam Z."/>
            <person name="Im W.T."/>
        </authorList>
    </citation>
    <scope>NUCLEOTIDE SEQUENCE [LARGE SCALE GENOMIC DNA]</scope>
    <source>
        <strain evidence="12 13">Gsoil 809</strain>
    </source>
</reference>
<dbReference type="AlphaFoldDB" id="A0A5B8VRA3"/>
<comment type="similarity">
    <text evidence="8 9">Belongs to the TonB-dependent receptor family.</text>
</comment>
<dbReference type="InterPro" id="IPR008969">
    <property type="entry name" value="CarboxyPept-like_regulatory"/>
</dbReference>
<keyword evidence="5 9" id="KW-0798">TonB box</keyword>
<keyword evidence="13" id="KW-1185">Reference proteome</keyword>
<name>A0A5B8VRA3_9BACT</name>
<evidence type="ECO:0000256" key="8">
    <source>
        <dbReference type="PROSITE-ProRule" id="PRU01360"/>
    </source>
</evidence>
<dbReference type="GO" id="GO:0009279">
    <property type="term" value="C:cell outer membrane"/>
    <property type="evidence" value="ECO:0007669"/>
    <property type="project" value="UniProtKB-SubCell"/>
</dbReference>
<evidence type="ECO:0000256" key="1">
    <source>
        <dbReference type="ARBA" id="ARBA00004571"/>
    </source>
</evidence>
<dbReference type="SUPFAM" id="SSF49464">
    <property type="entry name" value="Carboxypeptidase regulatory domain-like"/>
    <property type="match status" value="1"/>
</dbReference>
<dbReference type="InterPro" id="IPR039426">
    <property type="entry name" value="TonB-dep_rcpt-like"/>
</dbReference>
<dbReference type="PROSITE" id="PS52016">
    <property type="entry name" value="TONB_DEPENDENT_REC_3"/>
    <property type="match status" value="1"/>
</dbReference>
<keyword evidence="2 8" id="KW-0813">Transport</keyword>
<evidence type="ECO:0000256" key="4">
    <source>
        <dbReference type="ARBA" id="ARBA00022692"/>
    </source>
</evidence>
<dbReference type="Gene3D" id="3.55.50.30">
    <property type="match status" value="1"/>
</dbReference>
<dbReference type="OrthoDB" id="9768177at2"/>
<proteinExistence type="inferred from homology"/>
<evidence type="ECO:0000256" key="7">
    <source>
        <dbReference type="ARBA" id="ARBA00023237"/>
    </source>
</evidence>
<dbReference type="NCBIfam" id="TIGR04057">
    <property type="entry name" value="SusC_RagA_signa"/>
    <property type="match status" value="1"/>
</dbReference>
<dbReference type="SUPFAM" id="SSF56935">
    <property type="entry name" value="Porins"/>
    <property type="match status" value="1"/>
</dbReference>
<organism evidence="12 13">
    <name type="scientific">Arachidicoccus ginsenosidivorans</name>
    <dbReference type="NCBI Taxonomy" id="496057"/>
    <lineage>
        <taxon>Bacteria</taxon>
        <taxon>Pseudomonadati</taxon>
        <taxon>Bacteroidota</taxon>
        <taxon>Chitinophagia</taxon>
        <taxon>Chitinophagales</taxon>
        <taxon>Chitinophagaceae</taxon>
        <taxon>Arachidicoccus</taxon>
    </lineage>
</organism>
<evidence type="ECO:0000313" key="12">
    <source>
        <dbReference type="EMBL" id="QEC74010.1"/>
    </source>
</evidence>
<sequence length="1152" mass="127268">MVNITFPKLPFFYRRFWPKIWMIMRLIVILIIISTLSVSAKSYSQKVSLSLKDAPLANAFAQIRQQTGYSFLWDEHVLQHMPSINVIFQNKGVEEAIKECLQGLPLTYQIHGNVVLIKPKPKIEVTIPSALYSLPPVRMIRGRVIDTVGHPLEGASVKNKRTRQTTSTNAKGEFEMTDILPGDILDISYVGFIRRQVTVPQNFMNSNVFMMVVLKASQNELDKMIVQGYGTTSRRFSVGAIATVDASTIEKQPVTNPLLALEGQVPGLSVIAKNGVPGSTTLVQIRGQNSLATDRLNFKPFDQPYFIVDGIPFASGNANISQLSNLAMSQSFSGGLDQATGIGSFNGINPSDIESISILKDADATAIYGSKGANGVILITTKKGKPGKTTVDLKINTQFNQVTRPIKFLNTQQYLQLRKEAFAADGITPNDNPNDYTGGYAPDLTIYDQNKYTDWQRIIQGKSTNNTDVHATISGGSANNTFIVSGGYTRSNYNYPGDFADQRYSLHSALTSTSANKKLNLTFISDFSYDQNRSAGFGGSSYITLPPNAPDQLDENGNLIWNYKQIPINSNFYAGLLQPSTLQTYNFNTSLNIHYEILNGLKVGWSMGYNRNTAKEHAISPGIAQPPSIYSAPNISASFADVANQAINVEPQINYHRNIGRGVLLALLGGTYQKNIKYSSQTQAYGYSNDAFLNSVNGAASTSSYDVQDLTKYVALFGRLKYIYDQKYIIELTGRRDGSSNFGPGKQFGSFGSAGAGWIFSEEKAIQAALPFISYGKLSGNYGVTGSDASKSYQYQALYGPYPYTSTTPFQGIRQTIPKNLYNPDFQWATTKSLNLALDLGFFKDRLLLNATFYRDRQDNQLVAYPLAAQAGFASVFENQDATVQNQGLEFTLTSVNIKNKKLSWTTNFNLTFNRNKLIAFPNLASSSYATQYVIGEPTSVIYGYRYKGVNPTTGLFEFYAADGSLTSSPKYKPVALGGDEVVIGNREINYMGGFGNTISYKHFSLYVFCQFSSSMEPNALSALYSNPPGYAHNLPAYVLGKYWTGPGDTHATLQRLVSSYYSPYTSPVYTFQQSSGAYTNDTYLRVKTAALSYAFPEQWLSRMSIKSASIFCNVQNLFTFTNYKFGDPEQPGNFLTFPLQRIIALGLNLKF</sequence>
<evidence type="ECO:0000256" key="6">
    <source>
        <dbReference type="ARBA" id="ARBA00023136"/>
    </source>
</evidence>
<protein>
    <submittedName>
        <fullName evidence="12">SusC/RagA family TonB-linked outer membrane protein</fullName>
    </submittedName>
</protein>
<dbReference type="Pfam" id="PF13715">
    <property type="entry name" value="CarbopepD_reg_2"/>
    <property type="match status" value="1"/>
</dbReference>
<feature type="domain" description="TonB-dependent receptor-like beta-barrel" evidence="10">
    <location>
        <begin position="532"/>
        <end position="1118"/>
    </location>
</feature>
<accession>A0A5B8VRA3</accession>
<comment type="subcellular location">
    <subcellularLocation>
        <location evidence="1 8">Cell outer membrane</location>
        <topology evidence="1 8">Multi-pass membrane protein</topology>
    </subcellularLocation>
</comment>
<dbReference type="EMBL" id="CP042434">
    <property type="protein sequence ID" value="QEC74010.1"/>
    <property type="molecule type" value="Genomic_DNA"/>
</dbReference>
<dbReference type="InterPro" id="IPR036942">
    <property type="entry name" value="Beta-barrel_TonB_sf"/>
</dbReference>
<evidence type="ECO:0000259" key="10">
    <source>
        <dbReference type="Pfam" id="PF00593"/>
    </source>
</evidence>
<dbReference type="Gene3D" id="2.60.40.1120">
    <property type="entry name" value="Carboxypeptidase-like, regulatory domain"/>
    <property type="match status" value="1"/>
</dbReference>
<dbReference type="NCBIfam" id="TIGR04056">
    <property type="entry name" value="OMP_RagA_SusC"/>
    <property type="match status" value="1"/>
</dbReference>
<keyword evidence="4 8" id="KW-0812">Transmembrane</keyword>
<dbReference type="InterPro" id="IPR023996">
    <property type="entry name" value="TonB-dep_OMP_SusC/RagA"/>
</dbReference>
<dbReference type="InterPro" id="IPR000531">
    <property type="entry name" value="Beta-barrel_TonB"/>
</dbReference>
<evidence type="ECO:0000256" key="3">
    <source>
        <dbReference type="ARBA" id="ARBA00022452"/>
    </source>
</evidence>
<evidence type="ECO:0000259" key="11">
    <source>
        <dbReference type="Pfam" id="PF07715"/>
    </source>
</evidence>
<evidence type="ECO:0000256" key="2">
    <source>
        <dbReference type="ARBA" id="ARBA00022448"/>
    </source>
</evidence>
<evidence type="ECO:0000256" key="9">
    <source>
        <dbReference type="RuleBase" id="RU003357"/>
    </source>
</evidence>
<evidence type="ECO:0000313" key="13">
    <source>
        <dbReference type="Proteomes" id="UP000321291"/>
    </source>
</evidence>
<feature type="domain" description="TonB-dependent receptor plug" evidence="11">
    <location>
        <begin position="238"/>
        <end position="376"/>
    </location>
</feature>
<gene>
    <name evidence="12" type="ORF">FSB73_22400</name>
</gene>
<dbReference type="InterPro" id="IPR012910">
    <property type="entry name" value="Plug_dom"/>
</dbReference>
<dbReference type="Gene3D" id="2.40.170.20">
    <property type="entry name" value="TonB-dependent receptor, beta-barrel domain"/>
    <property type="match status" value="1"/>
</dbReference>